<protein>
    <submittedName>
        <fullName evidence="1">Uncharacterized protein</fullName>
    </submittedName>
</protein>
<gene>
    <name evidence="1" type="ORF">FC678_09350</name>
</gene>
<evidence type="ECO:0000313" key="2">
    <source>
        <dbReference type="Proteomes" id="UP000309170"/>
    </source>
</evidence>
<proteinExistence type="predicted"/>
<sequence>MEHINLDGLQSLVSEKARVAILDDDGQDKAPFVTKTIDKVEICPDMTHLRIYFDHLNFFAVPMTCNMARNKNEWSAFDANTGLQYVIRRESDQND</sequence>
<dbReference type="OrthoDB" id="2909996at2"/>
<organism evidence="1 2">
    <name type="scientific">Peribacillus simplex</name>
    <dbReference type="NCBI Taxonomy" id="1478"/>
    <lineage>
        <taxon>Bacteria</taxon>
        <taxon>Bacillati</taxon>
        <taxon>Bacillota</taxon>
        <taxon>Bacilli</taxon>
        <taxon>Bacillales</taxon>
        <taxon>Bacillaceae</taxon>
        <taxon>Peribacillus</taxon>
    </lineage>
</organism>
<dbReference type="AlphaFoldDB" id="A0A9X8ZI13"/>
<comment type="caution">
    <text evidence="1">The sequence shown here is derived from an EMBL/GenBank/DDBJ whole genome shotgun (WGS) entry which is preliminary data.</text>
</comment>
<dbReference type="Proteomes" id="UP000309170">
    <property type="component" value="Unassembled WGS sequence"/>
</dbReference>
<reference evidence="1 2" key="1">
    <citation type="journal article" date="2019" name="Environ. Microbiol.">
        <title>An active ?-lactamase is a part of an orchestrated cell wall stress resistance network of Bacillus subtilis and related rhizosphere species.</title>
        <authorList>
            <person name="Bucher T."/>
            <person name="Keren-Paz A."/>
            <person name="Hausser J."/>
            <person name="Olender T."/>
            <person name="Cytryn E."/>
            <person name="Kolodkin-Gal I."/>
        </authorList>
    </citation>
    <scope>NUCLEOTIDE SEQUENCE [LARGE SCALE GENOMIC DNA]</scope>
    <source>
        <strain evidence="1 2">I4</strain>
    </source>
</reference>
<dbReference type="EMBL" id="SZNT01000110">
    <property type="protein sequence ID" value="TKH12540.1"/>
    <property type="molecule type" value="Genomic_DNA"/>
</dbReference>
<dbReference type="RefSeq" id="WP_137018408.1">
    <property type="nucleotide sequence ID" value="NZ_SZNS01000036.1"/>
</dbReference>
<name>A0A9X8ZI13_9BACI</name>
<accession>A0A9X8ZI13</accession>
<evidence type="ECO:0000313" key="1">
    <source>
        <dbReference type="EMBL" id="TKH12540.1"/>
    </source>
</evidence>